<name>A0A0F5HPX9_BACTR</name>
<dbReference type="InterPro" id="IPR011009">
    <property type="entry name" value="Kinase-like_dom_sf"/>
</dbReference>
<sequence length="281" mass="32759">MDIQTIILDLIQSKIMHSEPIKYEKLNGGTVSELYLLNWNDKKYVVKLNEPQVIESEANFLYSYKESNLLPTLLFVEPSHKYFVYSFIEGSTHYARENKKDMLKALMQGLLNHYQPAPGMGWGWVDEPVDSWQCFLMNRLTDAKKMIGSRLEMDDHHLVLNLCQMNIDRQPFLLHGDCGVHNFIFREGQLMGVIDPTPVIGDPLYDLIYAFCSSPDDLTKETIGSAVSEWMIKAEDHSSFLYEEVIIGLYMRLGNCMKHHPQDFEEYIKAWRYWKDVVTEK</sequence>
<dbReference type="OrthoDB" id="2363646at2"/>
<protein>
    <submittedName>
        <fullName evidence="2">Aminoglycoside phosphotransferase-related protein</fullName>
    </submittedName>
</protein>
<dbReference type="Proteomes" id="UP000031563">
    <property type="component" value="Unassembled WGS sequence"/>
</dbReference>
<dbReference type="Pfam" id="PF01636">
    <property type="entry name" value="APH"/>
    <property type="match status" value="1"/>
</dbReference>
<gene>
    <name evidence="2" type="ORF">QY95_03510</name>
</gene>
<evidence type="ECO:0000313" key="2">
    <source>
        <dbReference type="EMBL" id="KKB35376.1"/>
    </source>
</evidence>
<dbReference type="Gene3D" id="3.90.1200.10">
    <property type="match status" value="1"/>
</dbReference>
<dbReference type="EMBL" id="JWIR02000073">
    <property type="protein sequence ID" value="KKB35376.1"/>
    <property type="molecule type" value="Genomic_DNA"/>
</dbReference>
<dbReference type="RefSeq" id="WP_039237371.1">
    <property type="nucleotide sequence ID" value="NZ_JWIR02000073.1"/>
</dbReference>
<feature type="domain" description="Aminoglycoside phosphotransferase" evidence="1">
    <location>
        <begin position="24"/>
        <end position="211"/>
    </location>
</feature>
<organism evidence="2 3">
    <name type="scientific">Bacillus thermotolerans</name>
    <name type="common">Quasibacillus thermotolerans</name>
    <dbReference type="NCBI Taxonomy" id="1221996"/>
    <lineage>
        <taxon>Bacteria</taxon>
        <taxon>Bacillati</taxon>
        <taxon>Bacillota</taxon>
        <taxon>Bacilli</taxon>
        <taxon>Bacillales</taxon>
        <taxon>Bacillaceae</taxon>
        <taxon>Bacillus</taxon>
    </lineage>
</organism>
<dbReference type="SUPFAM" id="SSF56112">
    <property type="entry name" value="Protein kinase-like (PK-like)"/>
    <property type="match status" value="1"/>
</dbReference>
<evidence type="ECO:0000259" key="1">
    <source>
        <dbReference type="Pfam" id="PF01636"/>
    </source>
</evidence>
<dbReference type="STRING" id="1221996.QY95_03510"/>
<comment type="caution">
    <text evidence="2">The sequence shown here is derived from an EMBL/GenBank/DDBJ whole genome shotgun (WGS) entry which is preliminary data.</text>
</comment>
<dbReference type="GO" id="GO:0016740">
    <property type="term" value="F:transferase activity"/>
    <property type="evidence" value="ECO:0007669"/>
    <property type="project" value="UniProtKB-KW"/>
</dbReference>
<keyword evidence="3" id="KW-1185">Reference proteome</keyword>
<dbReference type="AlphaFoldDB" id="A0A0F5HPX9"/>
<dbReference type="InterPro" id="IPR002575">
    <property type="entry name" value="Aminoglycoside_PTrfase"/>
</dbReference>
<evidence type="ECO:0000313" key="3">
    <source>
        <dbReference type="Proteomes" id="UP000031563"/>
    </source>
</evidence>
<accession>A0A0F5HLG9</accession>
<reference evidence="2" key="1">
    <citation type="submission" date="2015-02" db="EMBL/GenBank/DDBJ databases">
        <title>Genome Assembly of Bacillaceae bacterium MTCC 8252.</title>
        <authorList>
            <person name="Verma A."/>
            <person name="Khatri I."/>
            <person name="Mual P."/>
            <person name="Subramanian S."/>
            <person name="Krishnamurthi S."/>
        </authorList>
    </citation>
    <scope>NUCLEOTIDE SEQUENCE [LARGE SCALE GENOMIC DNA]</scope>
    <source>
        <strain evidence="2">MTCC 8252</strain>
    </source>
</reference>
<accession>A0A0F5HPX9</accession>
<proteinExistence type="predicted"/>